<reference evidence="18" key="1">
    <citation type="journal article" date="2019" name="Nat. Commun.">
        <title>Expansion of phycobilisome linker gene families in mesophilic red algae.</title>
        <authorList>
            <person name="Lee J."/>
            <person name="Kim D."/>
            <person name="Bhattacharya D."/>
            <person name="Yoon H.S."/>
        </authorList>
    </citation>
    <scope>NUCLEOTIDE SEQUENCE [LARGE SCALE GENOMIC DNA]</scope>
    <source>
        <strain evidence="18">CCMP 1328</strain>
    </source>
</reference>
<comment type="similarity">
    <text evidence="3 13">In the N-terminal section; belongs to the dihydrofolate reductase family.</text>
</comment>
<dbReference type="PRINTS" id="PR00108">
    <property type="entry name" value="THYMDSNTHASE"/>
</dbReference>
<keyword evidence="8" id="KW-0521">NADP</keyword>
<dbReference type="InterPro" id="IPR012262">
    <property type="entry name" value="DHFR-TS"/>
</dbReference>
<comment type="similarity">
    <text evidence="2 13">In the C-terminal section; belongs to the thymidylate synthase family.</text>
</comment>
<dbReference type="PIRSF" id="PIRSF000389">
    <property type="entry name" value="DHFR-TS"/>
    <property type="match status" value="1"/>
</dbReference>
<evidence type="ECO:0000256" key="8">
    <source>
        <dbReference type="ARBA" id="ARBA00022857"/>
    </source>
</evidence>
<dbReference type="OrthoDB" id="766at2759"/>
<evidence type="ECO:0000256" key="1">
    <source>
        <dbReference type="ARBA" id="ARBA00004903"/>
    </source>
</evidence>
<dbReference type="Proteomes" id="UP000324585">
    <property type="component" value="Unassembled WGS sequence"/>
</dbReference>
<evidence type="ECO:0000256" key="12">
    <source>
        <dbReference type="ARBA" id="ARBA00048873"/>
    </source>
</evidence>
<dbReference type="FunFam" id="3.30.572.10:FF:000002">
    <property type="entry name" value="Possible thymidylate synthase"/>
    <property type="match status" value="1"/>
</dbReference>
<name>A0A5J4Z871_PORPP</name>
<gene>
    <name evidence="17" type="ORF">FVE85_6827</name>
</gene>
<dbReference type="InterPro" id="IPR036926">
    <property type="entry name" value="Thymidate_synth/dCMP_Mease_sf"/>
</dbReference>
<dbReference type="GO" id="GO:0005739">
    <property type="term" value="C:mitochondrion"/>
    <property type="evidence" value="ECO:0007669"/>
    <property type="project" value="TreeGrafter"/>
</dbReference>
<dbReference type="NCBIfam" id="TIGR03284">
    <property type="entry name" value="thym_sym"/>
    <property type="match status" value="1"/>
</dbReference>
<protein>
    <recommendedName>
        <fullName evidence="13">Bifunctional dihydrofolate reductase-thymidylate synthase</fullName>
    </recommendedName>
</protein>
<proteinExistence type="inferred from homology"/>
<keyword evidence="5 13" id="KW-0489">Methyltransferase</keyword>
<evidence type="ECO:0000256" key="5">
    <source>
        <dbReference type="ARBA" id="ARBA00022603"/>
    </source>
</evidence>
<comment type="caution">
    <text evidence="17">The sequence shown here is derived from an EMBL/GenBank/DDBJ whole genome shotgun (WGS) entry which is preliminary data.</text>
</comment>
<organism evidence="17 18">
    <name type="scientific">Porphyridium purpureum</name>
    <name type="common">Red alga</name>
    <name type="synonym">Porphyridium cruentum</name>
    <dbReference type="NCBI Taxonomy" id="35688"/>
    <lineage>
        <taxon>Eukaryota</taxon>
        <taxon>Rhodophyta</taxon>
        <taxon>Bangiophyceae</taxon>
        <taxon>Porphyridiales</taxon>
        <taxon>Porphyridiaceae</taxon>
        <taxon>Porphyridium</taxon>
    </lineage>
</organism>
<evidence type="ECO:0000256" key="15">
    <source>
        <dbReference type="PROSITE-ProRule" id="PRU10016"/>
    </source>
</evidence>
<evidence type="ECO:0000256" key="11">
    <source>
        <dbReference type="ARBA" id="ARBA00047344"/>
    </source>
</evidence>
<comment type="catalytic activity">
    <reaction evidence="12">
        <text>(6S)-5,6,7,8-tetrahydrofolate + NADP(+) = 7,8-dihydrofolate + NADPH + H(+)</text>
        <dbReference type="Rhea" id="RHEA:15009"/>
        <dbReference type="ChEBI" id="CHEBI:15378"/>
        <dbReference type="ChEBI" id="CHEBI:57451"/>
        <dbReference type="ChEBI" id="CHEBI:57453"/>
        <dbReference type="ChEBI" id="CHEBI:57783"/>
        <dbReference type="ChEBI" id="CHEBI:58349"/>
        <dbReference type="EC" id="1.5.1.3"/>
    </reaction>
</comment>
<evidence type="ECO:0000256" key="9">
    <source>
        <dbReference type="ARBA" id="ARBA00023002"/>
    </source>
</evidence>
<dbReference type="EMBL" id="VRMN01000001">
    <property type="protein sequence ID" value="KAA8499242.1"/>
    <property type="molecule type" value="Genomic_DNA"/>
</dbReference>
<evidence type="ECO:0000256" key="2">
    <source>
        <dbReference type="ARBA" id="ARBA00006900"/>
    </source>
</evidence>
<dbReference type="GO" id="GO:0046654">
    <property type="term" value="P:tetrahydrofolate biosynthetic process"/>
    <property type="evidence" value="ECO:0007669"/>
    <property type="project" value="UniProtKB-UniPathway"/>
</dbReference>
<dbReference type="PROSITE" id="PS00075">
    <property type="entry name" value="DHFR_1"/>
    <property type="match status" value="1"/>
</dbReference>
<dbReference type="InterPro" id="IPR045097">
    <property type="entry name" value="Thymidate_synth/dCMP_Mease"/>
</dbReference>
<dbReference type="SUPFAM" id="SSF53597">
    <property type="entry name" value="Dihydrofolate reductase-like"/>
    <property type="match status" value="1"/>
</dbReference>
<comment type="pathway">
    <text evidence="1 13">Cofactor biosynthesis; tetrahydrofolate biosynthesis; 5,6,7,8-tetrahydrofolate from 7,8-dihydrofolate: step 1/1.</text>
</comment>
<dbReference type="HAMAP" id="MF_00008">
    <property type="entry name" value="Thymidy_synth_bact"/>
    <property type="match status" value="1"/>
</dbReference>
<comment type="function">
    <text evidence="13">Bifunctional enzyme. Involved in de novo dTMP biosynthesis. Key enzyme in folate metabolism.</text>
</comment>
<dbReference type="Pfam" id="PF00303">
    <property type="entry name" value="Thymidylat_synt"/>
    <property type="match status" value="1"/>
</dbReference>
<comment type="catalytic activity">
    <reaction evidence="11">
        <text>dUMP + (6R)-5,10-methylene-5,6,7,8-tetrahydrofolate = 7,8-dihydrofolate + dTMP</text>
        <dbReference type="Rhea" id="RHEA:12104"/>
        <dbReference type="ChEBI" id="CHEBI:15636"/>
        <dbReference type="ChEBI" id="CHEBI:57451"/>
        <dbReference type="ChEBI" id="CHEBI:63528"/>
        <dbReference type="ChEBI" id="CHEBI:246422"/>
        <dbReference type="EC" id="2.1.1.45"/>
    </reaction>
</comment>
<keyword evidence="10" id="KW-0511">Multifunctional enzyme</keyword>
<evidence type="ECO:0000256" key="7">
    <source>
        <dbReference type="ARBA" id="ARBA00022727"/>
    </source>
</evidence>
<keyword evidence="7 13" id="KW-0545">Nucleotide biosynthesis</keyword>
<dbReference type="PROSITE" id="PS00091">
    <property type="entry name" value="THYMIDYLATE_SYNTHASE"/>
    <property type="match status" value="1"/>
</dbReference>
<evidence type="ECO:0000313" key="18">
    <source>
        <dbReference type="Proteomes" id="UP000324585"/>
    </source>
</evidence>
<evidence type="ECO:0000256" key="6">
    <source>
        <dbReference type="ARBA" id="ARBA00022679"/>
    </source>
</evidence>
<evidence type="ECO:0000256" key="4">
    <source>
        <dbReference type="ARBA" id="ARBA00022563"/>
    </source>
</evidence>
<dbReference type="Gene3D" id="3.30.572.10">
    <property type="entry name" value="Thymidylate synthase/dCMP hydroxymethylase domain"/>
    <property type="match status" value="1"/>
</dbReference>
<dbReference type="CDD" id="cd00209">
    <property type="entry name" value="DHFR"/>
    <property type="match status" value="1"/>
</dbReference>
<dbReference type="GO" id="GO:0006730">
    <property type="term" value="P:one-carbon metabolic process"/>
    <property type="evidence" value="ECO:0007669"/>
    <property type="project" value="UniProtKB-KW"/>
</dbReference>
<dbReference type="PANTHER" id="PTHR11548:SF2">
    <property type="entry name" value="THYMIDYLATE SYNTHASE"/>
    <property type="match status" value="1"/>
</dbReference>
<dbReference type="InterPro" id="IPR023451">
    <property type="entry name" value="Thymidate_synth/dCMP_Mease_dom"/>
</dbReference>
<evidence type="ECO:0000313" key="17">
    <source>
        <dbReference type="EMBL" id="KAA8499242.1"/>
    </source>
</evidence>
<dbReference type="GO" id="GO:0004146">
    <property type="term" value="F:dihydrofolate reductase activity"/>
    <property type="evidence" value="ECO:0007669"/>
    <property type="project" value="UniProtKB-EC"/>
</dbReference>
<dbReference type="OMA" id="ILCAWNV"/>
<evidence type="ECO:0000256" key="13">
    <source>
        <dbReference type="PIRNR" id="PIRNR000389"/>
    </source>
</evidence>
<dbReference type="Gene3D" id="3.40.430.10">
    <property type="entry name" value="Dihydrofolate Reductase, subunit A"/>
    <property type="match status" value="1"/>
</dbReference>
<dbReference type="GO" id="GO:0032259">
    <property type="term" value="P:methylation"/>
    <property type="evidence" value="ECO:0007669"/>
    <property type="project" value="UniProtKB-KW"/>
</dbReference>
<keyword evidence="18" id="KW-1185">Reference proteome</keyword>
<dbReference type="InterPro" id="IPR017925">
    <property type="entry name" value="DHFR_CS"/>
</dbReference>
<dbReference type="Pfam" id="PF00186">
    <property type="entry name" value="DHFR_1"/>
    <property type="match status" value="1"/>
</dbReference>
<dbReference type="InterPro" id="IPR020940">
    <property type="entry name" value="Thymidylate_synthase_AS"/>
</dbReference>
<dbReference type="InterPro" id="IPR001796">
    <property type="entry name" value="DHFR_dom"/>
</dbReference>
<dbReference type="GO" id="GO:0005829">
    <property type="term" value="C:cytosol"/>
    <property type="evidence" value="ECO:0007669"/>
    <property type="project" value="TreeGrafter"/>
</dbReference>
<keyword evidence="6 13" id="KW-0808">Transferase</keyword>
<dbReference type="UniPathway" id="UPA00077">
    <property type="reaction ID" value="UER00158"/>
</dbReference>
<dbReference type="CDD" id="cd00351">
    <property type="entry name" value="TS_Pyrimidine_HMase"/>
    <property type="match status" value="1"/>
</dbReference>
<evidence type="ECO:0000256" key="3">
    <source>
        <dbReference type="ARBA" id="ARBA00010176"/>
    </source>
</evidence>
<feature type="domain" description="DHFR" evidence="16">
    <location>
        <begin position="64"/>
        <end position="246"/>
    </location>
</feature>
<feature type="active site" evidence="14 15">
    <location>
        <position position="424"/>
    </location>
</feature>
<dbReference type="SUPFAM" id="SSF55831">
    <property type="entry name" value="Thymidylate synthase/dCMP hydroxymethylase"/>
    <property type="match status" value="1"/>
</dbReference>
<keyword evidence="4 13" id="KW-0554">One-carbon metabolism</keyword>
<keyword evidence="9 13" id="KW-0560">Oxidoreductase</keyword>
<evidence type="ECO:0000259" key="16">
    <source>
        <dbReference type="PROSITE" id="PS51330"/>
    </source>
</evidence>
<dbReference type="InterPro" id="IPR000398">
    <property type="entry name" value="Thymidylate_synthase"/>
</dbReference>
<dbReference type="NCBIfam" id="NF002497">
    <property type="entry name" value="PRK01827.1-3"/>
    <property type="match status" value="1"/>
</dbReference>
<dbReference type="PROSITE" id="PS51330">
    <property type="entry name" value="DHFR_2"/>
    <property type="match status" value="1"/>
</dbReference>
<evidence type="ECO:0000256" key="14">
    <source>
        <dbReference type="PIRSR" id="PIRSR000389-1"/>
    </source>
</evidence>
<dbReference type="GO" id="GO:0006231">
    <property type="term" value="P:dTMP biosynthetic process"/>
    <property type="evidence" value="ECO:0007669"/>
    <property type="project" value="InterPro"/>
</dbReference>
<accession>A0A5J4Z871</accession>
<dbReference type="PANTHER" id="PTHR11548">
    <property type="entry name" value="THYMIDYLATE SYNTHASE 1"/>
    <property type="match status" value="1"/>
</dbReference>
<dbReference type="AlphaFoldDB" id="A0A5J4Z871"/>
<evidence type="ECO:0000256" key="10">
    <source>
        <dbReference type="ARBA" id="ARBA00023268"/>
    </source>
</evidence>
<sequence length="545" mass="60374">MVTSVGLNIGDRLSGNGTHRSGVNSAGDIDQTTHDTRVSRGWAAAVAPSQASAAAAYISPAMMEAVLVVAAANASHGIGKNGALPWKLAYDMARFKRVTMGHVVLMGRKTYESIPAKFRPLPGRLNIVLTRNAQWASTLQGTPGVWTARSLDHARELLDAQNVLPATHGRKVFVIGGEQIYRQCLARPEWSSRVMLTRVFAQSGDEPGAFDAFFPDMAQQADFEIESESNRISDGGTSIQFVDYTRVSTKRSSGPHEEMQYLELVREIIEYGAQKSDRTGTGTRSVFGRQMRFSLRNNTFPLLTTKRVFWRGVAEEMLWFVRGSTDANLLAARGIHIWDGNGSREFLDSLGLTEREPGDLGPVYGFQWRHFGATYSNKHADYAGQGVDQLQGVIDTLRTNPNDRRMVMSAWNPAALSQMALPPCHMFAQFYVNASGELSCQMYQRSCDMGLGVPFNIASYALLTIMVAHIVGLQPGEFVHVLGDAHVYNNHIDALLQQLERQPRAFPKLLVKSRENLIRIDDFTLDDFVLEGYNPHGKIKMDMAV</sequence>
<dbReference type="GO" id="GO:0004799">
    <property type="term" value="F:thymidylate synthase activity"/>
    <property type="evidence" value="ECO:0007669"/>
    <property type="project" value="UniProtKB-EC"/>
</dbReference>
<dbReference type="InterPro" id="IPR024072">
    <property type="entry name" value="DHFR-like_dom_sf"/>
</dbReference>